<reference evidence="6 7" key="1">
    <citation type="submission" date="2018-11" db="EMBL/GenBank/DDBJ databases">
        <title>Genome sequence and assembly of Colletotrichum sidae.</title>
        <authorList>
            <person name="Gan P."/>
            <person name="Shirasu K."/>
        </authorList>
    </citation>
    <scope>NUCLEOTIDE SEQUENCE [LARGE SCALE GENOMIC DNA]</scope>
    <source>
        <strain evidence="6 7">CBS 518.97</strain>
    </source>
</reference>
<feature type="compositionally biased region" description="Basic and acidic residues" evidence="4">
    <location>
        <begin position="261"/>
        <end position="273"/>
    </location>
</feature>
<dbReference type="CDD" id="cd06257">
    <property type="entry name" value="DnaJ"/>
    <property type="match status" value="1"/>
</dbReference>
<dbReference type="PROSITE" id="PS00028">
    <property type="entry name" value="ZINC_FINGER_C2H2_1"/>
    <property type="match status" value="1"/>
</dbReference>
<evidence type="ECO:0000256" key="1">
    <source>
        <dbReference type="ARBA" id="ARBA00022723"/>
    </source>
</evidence>
<dbReference type="SUPFAM" id="SSF57667">
    <property type="entry name" value="beta-beta-alpha zinc fingers"/>
    <property type="match status" value="1"/>
</dbReference>
<feature type="compositionally biased region" description="Basic residues" evidence="4">
    <location>
        <begin position="448"/>
        <end position="461"/>
    </location>
</feature>
<dbReference type="PANTHER" id="PTHR44029">
    <property type="entry name" value="DNAJ HOMOLOG SUBFAMILY C MEMBER 21"/>
    <property type="match status" value="1"/>
</dbReference>
<evidence type="ECO:0000313" key="7">
    <source>
        <dbReference type="Proteomes" id="UP000295604"/>
    </source>
</evidence>
<dbReference type="InterPro" id="IPR036869">
    <property type="entry name" value="J_dom_sf"/>
</dbReference>
<dbReference type="FunFam" id="1.10.287.110:FF:000046">
    <property type="entry name" value="dnaJ homolog subfamily C member 21"/>
    <property type="match status" value="1"/>
</dbReference>
<evidence type="ECO:0000256" key="2">
    <source>
        <dbReference type="ARBA" id="ARBA00022771"/>
    </source>
</evidence>
<dbReference type="InterPro" id="IPR036236">
    <property type="entry name" value="Znf_C2H2_sf"/>
</dbReference>
<feature type="domain" description="J" evidence="5">
    <location>
        <begin position="23"/>
        <end position="89"/>
    </location>
</feature>
<comment type="caution">
    <text evidence="6">The sequence shown here is derived from an EMBL/GenBank/DDBJ whole genome shotgun (WGS) entry which is preliminary data.</text>
</comment>
<dbReference type="InterPro" id="IPR051964">
    <property type="entry name" value="Chaperone_stress_response"/>
</dbReference>
<evidence type="ECO:0000256" key="4">
    <source>
        <dbReference type="SAM" id="MobiDB-lite"/>
    </source>
</evidence>
<dbReference type="InterPro" id="IPR013087">
    <property type="entry name" value="Znf_C2H2_type"/>
</dbReference>
<keyword evidence="2" id="KW-0863">Zinc-finger</keyword>
<dbReference type="InterPro" id="IPR003604">
    <property type="entry name" value="Matrin/U1-like-C_Znf_C2H2"/>
</dbReference>
<accession>A0A4R8T2U7</accession>
<evidence type="ECO:0000259" key="5">
    <source>
        <dbReference type="PROSITE" id="PS50076"/>
    </source>
</evidence>
<dbReference type="InterPro" id="IPR022755">
    <property type="entry name" value="Znf_C2H2_jaz"/>
</dbReference>
<dbReference type="Proteomes" id="UP000295604">
    <property type="component" value="Unassembled WGS sequence"/>
</dbReference>
<keyword evidence="1" id="KW-0479">Metal-binding</keyword>
<feature type="compositionally biased region" description="Low complexity" evidence="4">
    <location>
        <begin position="233"/>
        <end position="246"/>
    </location>
</feature>
<evidence type="ECO:0000256" key="3">
    <source>
        <dbReference type="ARBA" id="ARBA00022833"/>
    </source>
</evidence>
<dbReference type="Pfam" id="PF12171">
    <property type="entry name" value="zf-C2H2_jaz"/>
    <property type="match status" value="1"/>
</dbReference>
<sequence>MGAQQSSSQQDGEAYDSQPRKTCYYELLAVGRDATDDDIKRAYRKRALELHPDRNLKDVENATRRFAEVQTAYEVLSDPQERTWYDSHRDAILRGADPADTDGHGPVYDNVRLTSTEDIFSLIRRFNASVLFTDDPSGFFGIVKATFDQLADEEIAAGEYATGDAPDYPSFGTSSDSYERIRRLMEKENKKLREDAIRDFNDAVRFLVTFVRKRDSRYVPNTQTSAERQESMRNAAAAQAARSRAANLEKLSDSTIPEWAQSRDDDEHGGRYSDEDEEDSVMECIECVVCDKIFKSEKSFEAHEKSKKHIKAVQQLRRQMRDENLDLNLDDNVTIPDNVPLGDSTAGVVGEPELPDHHDTAQDNHAPGYWATNINKTLGAETASEPTEEEDEYASRVDVEKRLLAEGKFVIESGGDVLGITDRKDEPDLQNLTIKDSDGDDTDPQPKKMGRAKAKREKKAARQAAEENHIIVCPPGPFAMSLTGH</sequence>
<dbReference type="AlphaFoldDB" id="A0A4R8T2U7"/>
<dbReference type="SMART" id="SM00451">
    <property type="entry name" value="ZnF_U1"/>
    <property type="match status" value="1"/>
</dbReference>
<dbReference type="SUPFAM" id="SSF46565">
    <property type="entry name" value="Chaperone J-domain"/>
    <property type="match status" value="1"/>
</dbReference>
<name>A0A4R8T2U7_9PEZI</name>
<evidence type="ECO:0000313" key="6">
    <source>
        <dbReference type="EMBL" id="TEA11076.1"/>
    </source>
</evidence>
<dbReference type="GO" id="GO:0003676">
    <property type="term" value="F:nucleic acid binding"/>
    <property type="evidence" value="ECO:0007669"/>
    <property type="project" value="InterPro"/>
</dbReference>
<dbReference type="GO" id="GO:0005737">
    <property type="term" value="C:cytoplasm"/>
    <property type="evidence" value="ECO:0007669"/>
    <property type="project" value="TreeGrafter"/>
</dbReference>
<feature type="region of interest" description="Disordered" evidence="4">
    <location>
        <begin position="428"/>
        <end position="468"/>
    </location>
</feature>
<proteinExistence type="predicted"/>
<protein>
    <submittedName>
        <fullName evidence="6">DnaJ-like protein subfamily C member 21</fullName>
    </submittedName>
</protein>
<dbReference type="SMART" id="SM00271">
    <property type="entry name" value="DnaJ"/>
    <property type="match status" value="1"/>
</dbReference>
<keyword evidence="7" id="KW-1185">Reference proteome</keyword>
<dbReference type="Gene3D" id="3.30.160.60">
    <property type="entry name" value="Classic Zinc Finger"/>
    <property type="match status" value="1"/>
</dbReference>
<dbReference type="Pfam" id="PF00226">
    <property type="entry name" value="DnaJ"/>
    <property type="match status" value="1"/>
</dbReference>
<organism evidence="6 7">
    <name type="scientific">Colletotrichum sidae</name>
    <dbReference type="NCBI Taxonomy" id="1347389"/>
    <lineage>
        <taxon>Eukaryota</taxon>
        <taxon>Fungi</taxon>
        <taxon>Dikarya</taxon>
        <taxon>Ascomycota</taxon>
        <taxon>Pezizomycotina</taxon>
        <taxon>Sordariomycetes</taxon>
        <taxon>Hypocreomycetidae</taxon>
        <taxon>Glomerellales</taxon>
        <taxon>Glomerellaceae</taxon>
        <taxon>Colletotrichum</taxon>
        <taxon>Colletotrichum orbiculare species complex</taxon>
    </lineage>
</organism>
<feature type="region of interest" description="Disordered" evidence="4">
    <location>
        <begin position="219"/>
        <end position="277"/>
    </location>
</feature>
<dbReference type="PROSITE" id="PS50076">
    <property type="entry name" value="DNAJ_2"/>
    <property type="match status" value="1"/>
</dbReference>
<dbReference type="EMBL" id="QAPF01000372">
    <property type="protein sequence ID" value="TEA11076.1"/>
    <property type="molecule type" value="Genomic_DNA"/>
</dbReference>
<dbReference type="PROSITE" id="PS00636">
    <property type="entry name" value="DNAJ_1"/>
    <property type="match status" value="1"/>
</dbReference>
<gene>
    <name evidence="6" type="ORF">C8034_v008080</name>
</gene>
<keyword evidence="3" id="KW-0862">Zinc</keyword>
<dbReference type="GO" id="GO:0008270">
    <property type="term" value="F:zinc ion binding"/>
    <property type="evidence" value="ECO:0007669"/>
    <property type="project" value="UniProtKB-KW"/>
</dbReference>
<dbReference type="Gene3D" id="1.10.287.110">
    <property type="entry name" value="DnaJ domain"/>
    <property type="match status" value="1"/>
</dbReference>
<dbReference type="PANTHER" id="PTHR44029:SF1">
    <property type="entry name" value="DNAJ HOMOLOG SUBFAMILY C MEMBER 21"/>
    <property type="match status" value="1"/>
</dbReference>
<dbReference type="InterPro" id="IPR001623">
    <property type="entry name" value="DnaJ_domain"/>
</dbReference>
<dbReference type="InterPro" id="IPR018253">
    <property type="entry name" value="DnaJ_domain_CS"/>
</dbReference>
<dbReference type="PRINTS" id="PR00625">
    <property type="entry name" value="JDOMAIN"/>
</dbReference>